<feature type="transmembrane region" description="Helical" evidence="1">
    <location>
        <begin position="85"/>
        <end position="109"/>
    </location>
</feature>
<accession>A0AAE4S9Q7</accession>
<gene>
    <name evidence="2" type="ORF">McpAg1_13220</name>
</gene>
<protein>
    <recommendedName>
        <fullName evidence="4">ABC-2 transporter permease</fullName>
    </recommendedName>
</protein>
<keyword evidence="1" id="KW-1133">Transmembrane helix</keyword>
<keyword evidence="3" id="KW-1185">Reference proteome</keyword>
<keyword evidence="1" id="KW-0472">Membrane</keyword>
<evidence type="ECO:0000313" key="3">
    <source>
        <dbReference type="Proteomes" id="UP001273136"/>
    </source>
</evidence>
<feature type="transmembrane region" description="Helical" evidence="1">
    <location>
        <begin position="175"/>
        <end position="195"/>
    </location>
</feature>
<evidence type="ECO:0008006" key="4">
    <source>
        <dbReference type="Google" id="ProtNLM"/>
    </source>
</evidence>
<keyword evidence="1" id="KW-0812">Transmembrane</keyword>
<dbReference type="InterPro" id="IPR025699">
    <property type="entry name" value="ABC2_memb-like"/>
</dbReference>
<sequence length="208" mass="22731">MMNGLILKDWLYLRKAFLILGGASVIIAGFLVPLGIGCVSYLIMAFFAILMPLNAMTMDTTSRFDRYALALPRTRREIVAARYQFGLLCFGAVATLCFASALLAEIFLPAGHADLLGISPLVWWIGIMGGALLVFDVTLAVFYRYRMNIGVFAIIAVAILPNLAVYAPYMMIQPMVGWIAAALAVAGLVGLPVSWRVSLAAYERWDVN</sequence>
<feature type="transmembrane region" description="Helical" evidence="1">
    <location>
        <begin position="121"/>
        <end position="142"/>
    </location>
</feature>
<organism evidence="2 3">
    <name type="scientific">Methanorbis furvi</name>
    <dbReference type="NCBI Taxonomy" id="3028299"/>
    <lineage>
        <taxon>Archaea</taxon>
        <taxon>Methanobacteriati</taxon>
        <taxon>Methanobacteriota</taxon>
        <taxon>Stenosarchaea group</taxon>
        <taxon>Methanomicrobia</taxon>
        <taxon>Methanomicrobiales</taxon>
        <taxon>Methanocorpusculaceae</taxon>
        <taxon>Methanorbis</taxon>
    </lineage>
</organism>
<reference evidence="2" key="1">
    <citation type="submission" date="2023-06" db="EMBL/GenBank/DDBJ databases">
        <title>Genome sequence of Methancorpusculaceae sp. Ag1.</title>
        <authorList>
            <person name="Protasov E."/>
            <person name="Platt K."/>
            <person name="Poehlein A."/>
            <person name="Daniel R."/>
            <person name="Brune A."/>
        </authorList>
    </citation>
    <scope>NUCLEOTIDE SEQUENCE</scope>
    <source>
        <strain evidence="2">Ag1</strain>
    </source>
</reference>
<evidence type="ECO:0000313" key="2">
    <source>
        <dbReference type="EMBL" id="MDV0442097.1"/>
    </source>
</evidence>
<dbReference type="AlphaFoldDB" id="A0AAE4S9Q7"/>
<feature type="transmembrane region" description="Helical" evidence="1">
    <location>
        <begin position="39"/>
        <end position="56"/>
    </location>
</feature>
<dbReference type="EMBL" id="JAWDKA010000006">
    <property type="protein sequence ID" value="MDV0442097.1"/>
    <property type="molecule type" value="Genomic_DNA"/>
</dbReference>
<feature type="transmembrane region" description="Helical" evidence="1">
    <location>
        <begin position="149"/>
        <end position="169"/>
    </location>
</feature>
<dbReference type="Proteomes" id="UP001273136">
    <property type="component" value="Unassembled WGS sequence"/>
</dbReference>
<name>A0AAE4S9Q7_9EURY</name>
<feature type="transmembrane region" description="Helical" evidence="1">
    <location>
        <begin position="12"/>
        <end position="33"/>
    </location>
</feature>
<evidence type="ECO:0000256" key="1">
    <source>
        <dbReference type="SAM" id="Phobius"/>
    </source>
</evidence>
<proteinExistence type="predicted"/>
<comment type="caution">
    <text evidence="2">The sequence shown here is derived from an EMBL/GenBank/DDBJ whole genome shotgun (WGS) entry which is preliminary data.</text>
</comment>
<dbReference type="Pfam" id="PF13346">
    <property type="entry name" value="ABC2_membrane_5"/>
    <property type="match status" value="1"/>
</dbReference>